<protein>
    <recommendedName>
        <fullName evidence="2">DUF4767 domain-containing protein</fullName>
    </recommendedName>
</protein>
<feature type="domain" description="DUF4767" evidence="2">
    <location>
        <begin position="100"/>
        <end position="231"/>
    </location>
</feature>
<sequence>MLVGITALLVTTLLAGCSNIKFDKDGIRFGSSSKVEEKAAKKSSSKSSSSSTAKTVKKAAVKPSKIKDKKKSKTSSEPKKTKKKKKVVKKVNSKKKKVATLWTSKKDQQLSNFVASWSQNLQQQYQKYDGQNSLKAINGLSYPDVFTQRSFTLNNRNIELRWSPKGKNIAQYNVVAIYNDNFKDKNWHLTYLFCLHNKKPIVLLEQGHNTNPIIVTVAKDSVLKNGFAKIANSR</sequence>
<evidence type="ECO:0000313" key="4">
    <source>
        <dbReference type="Proteomes" id="UP000051735"/>
    </source>
</evidence>
<accession>A0ABR5PP36</accession>
<feature type="compositionally biased region" description="Basic residues" evidence="1">
    <location>
        <begin position="80"/>
        <end position="93"/>
    </location>
</feature>
<keyword evidence="4" id="KW-1185">Reference proteome</keyword>
<evidence type="ECO:0000256" key="1">
    <source>
        <dbReference type="SAM" id="MobiDB-lite"/>
    </source>
</evidence>
<gene>
    <name evidence="3" type="ORF">FC44_GL000181</name>
</gene>
<evidence type="ECO:0000313" key="3">
    <source>
        <dbReference type="EMBL" id="KRM32163.1"/>
    </source>
</evidence>
<dbReference type="Proteomes" id="UP000051735">
    <property type="component" value="Unassembled WGS sequence"/>
</dbReference>
<proteinExistence type="predicted"/>
<dbReference type="Pfam" id="PF15983">
    <property type="entry name" value="DUF4767"/>
    <property type="match status" value="1"/>
</dbReference>
<organism evidence="3 4">
    <name type="scientific">Lactobacillus intestinalis DSM 6629</name>
    <dbReference type="NCBI Taxonomy" id="1423761"/>
    <lineage>
        <taxon>Bacteria</taxon>
        <taxon>Bacillati</taxon>
        <taxon>Bacillota</taxon>
        <taxon>Bacilli</taxon>
        <taxon>Lactobacillales</taxon>
        <taxon>Lactobacillaceae</taxon>
        <taxon>Lactobacillus</taxon>
    </lineage>
</organism>
<dbReference type="EMBL" id="AZGN01000048">
    <property type="protein sequence ID" value="KRM32163.1"/>
    <property type="molecule type" value="Genomic_DNA"/>
</dbReference>
<reference evidence="3 4" key="1">
    <citation type="journal article" date="2015" name="Genome Announc.">
        <title>Expanding the biotechnology potential of lactobacilli through comparative genomics of 213 strains and associated genera.</title>
        <authorList>
            <person name="Sun Z."/>
            <person name="Harris H.M."/>
            <person name="McCann A."/>
            <person name="Guo C."/>
            <person name="Argimon S."/>
            <person name="Zhang W."/>
            <person name="Yang X."/>
            <person name="Jeffery I.B."/>
            <person name="Cooney J.C."/>
            <person name="Kagawa T.F."/>
            <person name="Liu W."/>
            <person name="Song Y."/>
            <person name="Salvetti E."/>
            <person name="Wrobel A."/>
            <person name="Rasinkangas P."/>
            <person name="Parkhill J."/>
            <person name="Rea M.C."/>
            <person name="O'Sullivan O."/>
            <person name="Ritari J."/>
            <person name="Douillard F.P."/>
            <person name="Paul Ross R."/>
            <person name="Yang R."/>
            <person name="Briner A.E."/>
            <person name="Felis G.E."/>
            <person name="de Vos W.M."/>
            <person name="Barrangou R."/>
            <person name="Klaenhammer T.R."/>
            <person name="Caufield P.W."/>
            <person name="Cui Y."/>
            <person name="Zhang H."/>
            <person name="O'Toole P.W."/>
        </authorList>
    </citation>
    <scope>NUCLEOTIDE SEQUENCE [LARGE SCALE GENOMIC DNA]</scope>
    <source>
        <strain evidence="3 4">DSM 6629</strain>
    </source>
</reference>
<evidence type="ECO:0000259" key="2">
    <source>
        <dbReference type="Pfam" id="PF15983"/>
    </source>
</evidence>
<dbReference type="InterPro" id="IPR031927">
    <property type="entry name" value="DUF4767"/>
</dbReference>
<feature type="compositionally biased region" description="Low complexity" evidence="1">
    <location>
        <begin position="45"/>
        <end position="54"/>
    </location>
</feature>
<name>A0ABR5PP36_9LACO</name>
<feature type="region of interest" description="Disordered" evidence="1">
    <location>
        <begin position="33"/>
        <end position="93"/>
    </location>
</feature>
<comment type="caution">
    <text evidence="3">The sequence shown here is derived from an EMBL/GenBank/DDBJ whole genome shotgun (WGS) entry which is preliminary data.</text>
</comment>